<gene>
    <name evidence="1" type="ORF">DI487_10470</name>
</gene>
<organism evidence="1 2">
    <name type="scientific">Flavobacterium sediminis</name>
    <dbReference type="NCBI Taxonomy" id="2201181"/>
    <lineage>
        <taxon>Bacteria</taxon>
        <taxon>Pseudomonadati</taxon>
        <taxon>Bacteroidota</taxon>
        <taxon>Flavobacteriia</taxon>
        <taxon>Flavobacteriales</taxon>
        <taxon>Flavobacteriaceae</taxon>
        <taxon>Flavobacterium</taxon>
    </lineage>
</organism>
<evidence type="ECO:0000313" key="2">
    <source>
        <dbReference type="Proteomes" id="UP000245429"/>
    </source>
</evidence>
<protein>
    <submittedName>
        <fullName evidence="1">Uncharacterized protein</fullName>
    </submittedName>
</protein>
<dbReference type="AlphaFoldDB" id="A0A2U8QWG3"/>
<name>A0A2U8QWG3_9FLAO</name>
<reference evidence="1 2" key="1">
    <citation type="submission" date="2018-05" db="EMBL/GenBank/DDBJ databases">
        <title>Flavobacterium sp. MEBiC07310.</title>
        <authorList>
            <person name="Baek K."/>
        </authorList>
    </citation>
    <scope>NUCLEOTIDE SEQUENCE [LARGE SCALE GENOMIC DNA]</scope>
    <source>
        <strain evidence="1 2">MEBiC07310</strain>
    </source>
</reference>
<proteinExistence type="predicted"/>
<accession>A0A2U8QWG3</accession>
<dbReference type="EMBL" id="CP029463">
    <property type="protein sequence ID" value="AWM14234.1"/>
    <property type="molecule type" value="Genomic_DNA"/>
</dbReference>
<sequence>MNFVSTNNKKFTLMKTLKLSAFFYFLILFFSLSNSITAQKLISSDEVTPQFLKETFENAYIKVEEVSDTYIKVKDTYSVYIDIDASKRYVTLSGVYKLSDKVNKEKVLELMNKINGEVALIKIVYSEKANNVGYYYYFFTEGGFTQKSLIGALKLYKSALDLSLQKDTEMLIK</sequence>
<evidence type="ECO:0000313" key="1">
    <source>
        <dbReference type="EMBL" id="AWM14234.1"/>
    </source>
</evidence>
<dbReference type="Proteomes" id="UP000245429">
    <property type="component" value="Chromosome"/>
</dbReference>
<dbReference type="KEGG" id="fse:DI487_10470"/>
<keyword evidence="2" id="KW-1185">Reference proteome</keyword>